<dbReference type="InterPro" id="IPR006311">
    <property type="entry name" value="TAT_signal"/>
</dbReference>
<name>A0A7W9QH58_9ACTN</name>
<dbReference type="PROSITE" id="PS51318">
    <property type="entry name" value="TAT"/>
    <property type="match status" value="1"/>
</dbReference>
<sequence length="73" mass="7357">MTDANRRTIRTLVQTGLALAAALPLLVEAAVPGAAAALAVATLFTKVMSLGAVDALLPAWLRRSAAGEEEAAG</sequence>
<dbReference type="RefSeq" id="WP_184579916.1">
    <property type="nucleotide sequence ID" value="NZ_JACHJL010000033.1"/>
</dbReference>
<accession>A0A7W9QH58</accession>
<dbReference type="AlphaFoldDB" id="A0A7W9QH58"/>
<organism evidence="1 2">
    <name type="scientific">Streptomyces zagrosensis</name>
    <dbReference type="NCBI Taxonomy" id="1042984"/>
    <lineage>
        <taxon>Bacteria</taxon>
        <taxon>Bacillati</taxon>
        <taxon>Actinomycetota</taxon>
        <taxon>Actinomycetes</taxon>
        <taxon>Kitasatosporales</taxon>
        <taxon>Streptomycetaceae</taxon>
        <taxon>Streptomyces</taxon>
    </lineage>
</organism>
<comment type="caution">
    <text evidence="1">The sequence shown here is derived from an EMBL/GenBank/DDBJ whole genome shotgun (WGS) entry which is preliminary data.</text>
</comment>
<proteinExistence type="predicted"/>
<keyword evidence="2" id="KW-1185">Reference proteome</keyword>
<evidence type="ECO:0008006" key="3">
    <source>
        <dbReference type="Google" id="ProtNLM"/>
    </source>
</evidence>
<dbReference type="Proteomes" id="UP000588098">
    <property type="component" value="Unassembled WGS sequence"/>
</dbReference>
<dbReference type="EMBL" id="JACHJL010000033">
    <property type="protein sequence ID" value="MBB5940071.1"/>
    <property type="molecule type" value="Genomic_DNA"/>
</dbReference>
<evidence type="ECO:0000313" key="1">
    <source>
        <dbReference type="EMBL" id="MBB5940071.1"/>
    </source>
</evidence>
<gene>
    <name evidence="1" type="ORF">FHS42_007169</name>
</gene>
<protein>
    <recommendedName>
        <fullName evidence="3">Holin</fullName>
    </recommendedName>
</protein>
<evidence type="ECO:0000313" key="2">
    <source>
        <dbReference type="Proteomes" id="UP000588098"/>
    </source>
</evidence>
<reference evidence="1 2" key="1">
    <citation type="submission" date="2020-08" db="EMBL/GenBank/DDBJ databases">
        <title>Genomic Encyclopedia of Type Strains, Phase III (KMG-III): the genomes of soil and plant-associated and newly described type strains.</title>
        <authorList>
            <person name="Whitman W."/>
        </authorList>
    </citation>
    <scope>NUCLEOTIDE SEQUENCE [LARGE SCALE GENOMIC DNA]</scope>
    <source>
        <strain evidence="1 2">CECT 8305</strain>
    </source>
</reference>